<dbReference type="AlphaFoldDB" id="A0A653KRP9"/>
<sequence length="55" mass="6333">MTRGCNSLKNHWRPCWPDQQESDHLPVQINAILPPFFLVKGALQMHNAPPLKEPM</sequence>
<gene>
    <name evidence="1" type="ORF">AERO8C_120491</name>
</gene>
<proteinExistence type="predicted"/>
<dbReference type="Proteomes" id="UP000439123">
    <property type="component" value="Unassembled WGS sequence"/>
</dbReference>
<evidence type="ECO:0000313" key="1">
    <source>
        <dbReference type="EMBL" id="VXA82063.1"/>
    </source>
</evidence>
<organism evidence="1 2">
    <name type="scientific">Aeromonas veronii</name>
    <dbReference type="NCBI Taxonomy" id="654"/>
    <lineage>
        <taxon>Bacteria</taxon>
        <taxon>Pseudomonadati</taxon>
        <taxon>Pseudomonadota</taxon>
        <taxon>Gammaproteobacteria</taxon>
        <taxon>Aeromonadales</taxon>
        <taxon>Aeromonadaceae</taxon>
        <taxon>Aeromonas</taxon>
    </lineage>
</organism>
<dbReference type="EMBL" id="CABWLC010000004">
    <property type="protein sequence ID" value="VXA82063.1"/>
    <property type="molecule type" value="Genomic_DNA"/>
</dbReference>
<name>A0A653KRP9_AERVE</name>
<evidence type="ECO:0000313" key="2">
    <source>
        <dbReference type="Proteomes" id="UP000439123"/>
    </source>
</evidence>
<accession>A0A653KRP9</accession>
<reference evidence="1 2" key="1">
    <citation type="submission" date="2019-10" db="EMBL/GenBank/DDBJ databases">
        <authorList>
            <person name="Karimi E."/>
        </authorList>
    </citation>
    <scope>NUCLEOTIDE SEQUENCE [LARGE SCALE GENOMIC DNA]</scope>
    <source>
        <strain evidence="1">Aeromonas sp. 8C</strain>
    </source>
</reference>
<protein>
    <submittedName>
        <fullName evidence="1">Uncharacterized protein</fullName>
    </submittedName>
</protein>